<evidence type="ECO:0000256" key="2">
    <source>
        <dbReference type="SAM" id="SignalP"/>
    </source>
</evidence>
<dbReference type="OrthoDB" id="1401154at2"/>
<feature type="signal peptide" evidence="2">
    <location>
        <begin position="1"/>
        <end position="21"/>
    </location>
</feature>
<evidence type="ECO:0000256" key="1">
    <source>
        <dbReference type="SAM" id="MobiDB-lite"/>
    </source>
</evidence>
<keyword evidence="2" id="KW-0732">Signal</keyword>
<comment type="caution">
    <text evidence="3">The sequence shown here is derived from an EMBL/GenBank/DDBJ whole genome shotgun (WGS) entry which is preliminary data.</text>
</comment>
<dbReference type="EMBL" id="ALWO02000036">
    <property type="protein sequence ID" value="EOZ96063.1"/>
    <property type="molecule type" value="Genomic_DNA"/>
</dbReference>
<feature type="region of interest" description="Disordered" evidence="1">
    <location>
        <begin position="26"/>
        <end position="51"/>
    </location>
</feature>
<feature type="chain" id="PRO_5004496176" evidence="2">
    <location>
        <begin position="22"/>
        <end position="867"/>
    </location>
</feature>
<dbReference type="Proteomes" id="UP000006073">
    <property type="component" value="Unassembled WGS sequence"/>
</dbReference>
<proteinExistence type="predicted"/>
<accession>S2E1Y0</accession>
<protein>
    <submittedName>
        <fullName evidence="3">Uncharacterized protein</fullName>
    </submittedName>
</protein>
<reference evidence="3 4" key="1">
    <citation type="journal article" date="2013" name="Genome Announc.">
        <title>Draft Genome Sequence of Indibacter alkaliphilus Strain LW1T, Isolated from Lonar Lake, a Haloalkaline Lake in the Buldana District of Maharashtra, India.</title>
        <authorList>
            <person name="Singh A."/>
            <person name="Kumar Jangir P."/>
            <person name="Sharma R."/>
            <person name="Singh A."/>
            <person name="Kumar Pinnaka A."/>
            <person name="Shivaji S."/>
        </authorList>
    </citation>
    <scope>NUCLEOTIDE SEQUENCE [LARGE SCALE GENOMIC DNA]</scope>
    <source>
        <strain evidence="4">CCUG 57479 / KCTC 22604 / LW1</strain>
    </source>
</reference>
<keyword evidence="4" id="KW-1185">Reference proteome</keyword>
<name>S2E1Y0_INDAL</name>
<dbReference type="AlphaFoldDB" id="S2E1Y0"/>
<evidence type="ECO:0000313" key="4">
    <source>
        <dbReference type="Proteomes" id="UP000006073"/>
    </source>
</evidence>
<gene>
    <name evidence="3" type="ORF">A33Q_2656</name>
</gene>
<dbReference type="STRING" id="1189612.A33Q_2656"/>
<sequence length="867" mass="97294">MKPKIYLLLFFAFFLAVNSCKDVEEPDLPPIIDNPDPDPDPDPDPQPTGYPTMDINVVFPENVSPDLEGARVIGAFKEHPLQGSSSKVFVPQGKSQLAFLQDKDDNILLLGFINDKNKTLSIQSSAEALAFLGLGGFTLPSSVQEKYPDEAASLPGMDEFKKKLTELYVSDNKLFETEKYIHALEDFARPIYEKGEEIDIRARQINVAPTGYKSGIQVFDNDFQSILIRNQYLRVAYAYLYKLSFKDKEGTKTELIKSKSFNPSQSPAIFSEKAIDAANKSGGIMGVLTDHLAGNGMEVFMKETGPISIPLGANESEAEYAVRLVGPTFGNSAQNRMTTKELEKYTEMAIQTFLVEALIPAIGYFINNNIKIDGDEGWPLEMMNSATTSFINGYPEIAKKVEEGQYREALKESLEKIFIDPLQDAVADKAKNQLLDMIFSKYAKDPEFGNLYDTKDLQTKSRTAKFLKAFDLIEKALGFWDADRLMAHLTNARPVEQFLVTAREHDIKLLPKTASITALSNQEFTVETKTELSDGQAFLYKWSTSGTFGNIRDNLGNTGKEIENGQKTITYRSDRAAVPNDAKETISVQVFVKQGPNETKIGEASSTLTIKPARLVLKPGGITLSGKEKQSVALYVEWLSGNPFEQEEFFEYRYEWSTPGQYGMFEGKTTAITTQRPRLTYQALDEDVEKEEESLKVDIYMRRKDGGDWFKYHTAEGKVNIENDDNYKILHVPFTPITFLRTPKPYIAQGGSQGTSVGYSVWHTAVFDKEENHESYTIRTYGFKRQIGWLFTTFSWNANGTHANLLAQYINNSDTWQGSFPEDQIGVFITRGVLDCNQCDFGERLAGTVAQFNSFGGMAEIKIKLKK</sequence>
<dbReference type="RefSeq" id="WP_009035000.1">
    <property type="nucleotide sequence ID" value="NZ_ALWO02000036.1"/>
</dbReference>
<evidence type="ECO:0000313" key="3">
    <source>
        <dbReference type="EMBL" id="EOZ96063.1"/>
    </source>
</evidence>
<organism evidence="3 4">
    <name type="scientific">Indibacter alkaliphilus (strain CCUG 57479 / KCTC 22604 / LW1)</name>
    <dbReference type="NCBI Taxonomy" id="1189612"/>
    <lineage>
        <taxon>Bacteria</taxon>
        <taxon>Pseudomonadati</taxon>
        <taxon>Bacteroidota</taxon>
        <taxon>Cytophagia</taxon>
        <taxon>Cytophagales</taxon>
        <taxon>Cyclobacteriaceae</taxon>
    </lineage>
</organism>